<proteinExistence type="predicted"/>
<sequence>MRDLRGLAGELDLCRVRAAAGTLRTRVSLEDLVRLVGLPRSTLHRYVTGRTLMPSAVLDRIVIALGATPAEQREWNEAWYRLHGGGAPSVVPWCLPPPARGFTGRARESAALDGLVPSGEGVVLAAVTGGPGVGKTALVVHWAHRVRERFPDGCLFVDLCGYGPDRPLDPAQALGTLLGSLAPDEPVPAEPPVRVARYRSLLARRKMLVLLDNASCAEQVRPLLPGAGAGMVVVTGRDDLAGLVAGDGAHPVGLDVLPPQDAVALLENLLGPGRASPGLAWRCGLLPLALRVAALGGRVPAEGLGWLETGDPRTDVRTVFSWSYRAVADADPEAAALFRALGRHRGADVDLAIAAALGHTTPERAGRLLATLVRANLVQVVPGGYRLPHLLAAYAAELSADAGLRSARGGCERLPLPPASRGLVS</sequence>
<dbReference type="Proteomes" id="UP000294927">
    <property type="component" value="Unassembled WGS sequence"/>
</dbReference>
<dbReference type="PROSITE" id="PS50943">
    <property type="entry name" value="HTH_CROC1"/>
    <property type="match status" value="1"/>
</dbReference>
<gene>
    <name evidence="2" type="ORF">CLV71_13327</name>
</gene>
<feature type="domain" description="HTH cro/C1-type" evidence="1">
    <location>
        <begin position="28"/>
        <end position="72"/>
    </location>
</feature>
<protein>
    <submittedName>
        <fullName evidence="2">Helix-turn-helix protein</fullName>
    </submittedName>
</protein>
<accession>A0A4R7USH0</accession>
<dbReference type="PANTHER" id="PTHR47691">
    <property type="entry name" value="REGULATOR-RELATED"/>
    <property type="match status" value="1"/>
</dbReference>
<keyword evidence="3" id="KW-1185">Reference proteome</keyword>
<dbReference type="CDD" id="cd00093">
    <property type="entry name" value="HTH_XRE"/>
    <property type="match status" value="1"/>
</dbReference>
<organism evidence="2 3">
    <name type="scientific">Actinophytocola oryzae</name>
    <dbReference type="NCBI Taxonomy" id="502181"/>
    <lineage>
        <taxon>Bacteria</taxon>
        <taxon>Bacillati</taxon>
        <taxon>Actinomycetota</taxon>
        <taxon>Actinomycetes</taxon>
        <taxon>Pseudonocardiales</taxon>
        <taxon>Pseudonocardiaceae</taxon>
    </lineage>
</organism>
<dbReference type="AlphaFoldDB" id="A0A4R7USH0"/>
<evidence type="ECO:0000313" key="2">
    <source>
        <dbReference type="EMBL" id="TDV35931.1"/>
    </source>
</evidence>
<evidence type="ECO:0000259" key="1">
    <source>
        <dbReference type="PROSITE" id="PS50943"/>
    </source>
</evidence>
<dbReference type="SUPFAM" id="SSF52540">
    <property type="entry name" value="P-loop containing nucleoside triphosphate hydrolases"/>
    <property type="match status" value="1"/>
</dbReference>
<dbReference type="InterPro" id="IPR001387">
    <property type="entry name" value="Cro/C1-type_HTH"/>
</dbReference>
<dbReference type="SMART" id="SM00530">
    <property type="entry name" value="HTH_XRE"/>
    <property type="match status" value="1"/>
</dbReference>
<dbReference type="Pfam" id="PF13560">
    <property type="entry name" value="HTH_31"/>
    <property type="match status" value="1"/>
</dbReference>
<dbReference type="PANTHER" id="PTHR47691:SF3">
    <property type="entry name" value="HTH-TYPE TRANSCRIPTIONAL REGULATOR RV0890C-RELATED"/>
    <property type="match status" value="1"/>
</dbReference>
<reference evidence="2 3" key="1">
    <citation type="submission" date="2019-03" db="EMBL/GenBank/DDBJ databases">
        <title>Genomic Encyclopedia of Archaeal and Bacterial Type Strains, Phase II (KMG-II): from individual species to whole genera.</title>
        <authorList>
            <person name="Goeker M."/>
        </authorList>
    </citation>
    <scope>NUCLEOTIDE SEQUENCE [LARGE SCALE GENOMIC DNA]</scope>
    <source>
        <strain evidence="2 3">DSM 45499</strain>
    </source>
</reference>
<dbReference type="Gene3D" id="3.40.50.300">
    <property type="entry name" value="P-loop containing nucleotide triphosphate hydrolases"/>
    <property type="match status" value="1"/>
</dbReference>
<dbReference type="PRINTS" id="PR00364">
    <property type="entry name" value="DISEASERSIST"/>
</dbReference>
<dbReference type="EMBL" id="SOCP01000033">
    <property type="protein sequence ID" value="TDV35931.1"/>
    <property type="molecule type" value="Genomic_DNA"/>
</dbReference>
<comment type="caution">
    <text evidence="2">The sequence shown here is derived from an EMBL/GenBank/DDBJ whole genome shotgun (WGS) entry which is preliminary data.</text>
</comment>
<dbReference type="InterPro" id="IPR027417">
    <property type="entry name" value="P-loop_NTPase"/>
</dbReference>
<evidence type="ECO:0000313" key="3">
    <source>
        <dbReference type="Proteomes" id="UP000294927"/>
    </source>
</evidence>
<name>A0A4R7USH0_9PSEU</name>